<keyword evidence="3" id="KW-0175">Coiled coil</keyword>
<feature type="compositionally biased region" description="Polar residues" evidence="6">
    <location>
        <begin position="661"/>
        <end position="693"/>
    </location>
</feature>
<dbReference type="WBParaSite" id="MhA1_Contig400.frz3.gene17">
    <property type="protein sequence ID" value="MhA1_Contig400.frz3.gene17"/>
    <property type="gene ID" value="MhA1_Contig400.frz3.gene17"/>
</dbReference>
<accession>A0A1I8BQN3</accession>
<dbReference type="PANTHER" id="PTHR13455:SF7">
    <property type="entry name" value="SIMJANG, ISOFORM E"/>
    <property type="match status" value="1"/>
</dbReference>
<dbReference type="GO" id="GO:0000122">
    <property type="term" value="P:negative regulation of transcription by RNA polymerase II"/>
    <property type="evidence" value="ECO:0007669"/>
    <property type="project" value="InterPro"/>
</dbReference>
<keyword evidence="8" id="KW-1185">Reference proteome</keyword>
<sequence>MGDDEKSKAKCGTFTLLTKNLILHKKHAIQQKQQFEANSTDQRMFSSNVDCCHFTFFEIQQVATTSHHLQQGRTEETLVTTDRETTTISVPADNSAIKSQRDQISVFEEEKPYQLFSNSESATNIGESSQLRRSSRVSALNANRRIQRKEGNKIAFSTEASQVLTGSTEESSKMVQETAAMDVEIASPFLGEDQNPEQRVSTLKRRLKRKLSCGQALDQYDCKFGIRLDAQGDVVLMSDESEISSLNEADVGRLRVQYENVQKHEVSDEVQLQRDQQIRELEAILRIEEAKLLMMKKLRHSQLQHDEKKLESGASAASVRRLAPLQNSSGHAYAPKVAIAQNQLQREKNSTLSSNNQQKLSATSKLNGATAPQHMSGDKKGGIGASKSSGDSTGEMQGPVGTAAIGGIQLSTLPPQHLQVIQQLYERLSQNPHQMANLIKTLPPQTGQALTELLRQYAYAQASGAASQQATKSSQQQKQQQSTAPTSQSQIDAANKQARELTQQNISKARQQLRRELDQLVTKLPVPKAPLPDLSFVPNGGSNQPEFVYLLGLDLTVQRVLKDRQMFKKPYIPPYRCEECDTDFTPSWKAICGDNEEYHLYCERCVRLAQKRKVCLDYKALLNRAFQQIKEREKEFERHVVSGKFNVDPILPLPSSAVPTNVASAQKQSTTDGKLTKLQQQNNAPVTSVSSLNHPKDNAQPIAPPVQHLGTSQQSAALNLSKSASTGNASNVLSNSAKTAVQNQTKTGASTVCNASASTSSSKRGVTNARVAVNNPLSNTGTATSNAAAASAASNPLALLQQNPIFQQQIAAMAALSNSPILRQLGQLASNPVMLATLTQNPLVLQVLIILLHVTPSFKQLFAAMTAQHQQQQQHQQQRAAQHSTIASSAAVNVPSGAAHALAQIAQKSSQQIQQTQQQHHRASTVATSSSASHSSTHNSASNATMSAASNQQQQQSAHLANLAAATNPLLALQTQLAQNPQLFNQLSANPQFRQMMQMYFQQGKGGPTTSTSGSGKK</sequence>
<evidence type="ECO:0000256" key="4">
    <source>
        <dbReference type="ARBA" id="ARBA00023163"/>
    </source>
</evidence>
<keyword evidence="2" id="KW-0805">Transcription regulation</keyword>
<dbReference type="Gene3D" id="6.10.250.1650">
    <property type="match status" value="1"/>
</dbReference>
<reference evidence="9" key="1">
    <citation type="submission" date="2016-11" db="UniProtKB">
        <authorList>
            <consortium name="WormBaseParasite"/>
        </authorList>
    </citation>
    <scope>IDENTIFICATION</scope>
</reference>
<dbReference type="InterPro" id="IPR040386">
    <property type="entry name" value="P66"/>
</dbReference>
<comment type="subcellular location">
    <subcellularLocation>
        <location evidence="1">Nucleus</location>
    </subcellularLocation>
</comment>
<proteinExistence type="predicted"/>
<dbReference type="OMA" id="HQMANLI"/>
<evidence type="ECO:0000256" key="3">
    <source>
        <dbReference type="ARBA" id="ARBA00023054"/>
    </source>
</evidence>
<evidence type="ECO:0000256" key="6">
    <source>
        <dbReference type="SAM" id="MobiDB-lite"/>
    </source>
</evidence>
<evidence type="ECO:0000256" key="5">
    <source>
        <dbReference type="ARBA" id="ARBA00023242"/>
    </source>
</evidence>
<dbReference type="PANTHER" id="PTHR13455">
    <property type="entry name" value="TRANSCRIPTIONAL REPRESSOR P66-RELATED"/>
    <property type="match status" value="1"/>
</dbReference>
<name>A0A1I8BQN3_MELHA</name>
<keyword evidence="5" id="KW-0539">Nucleus</keyword>
<feature type="compositionally biased region" description="Low complexity" evidence="6">
    <location>
        <begin position="469"/>
        <end position="490"/>
    </location>
</feature>
<feature type="region of interest" description="Disordered" evidence="6">
    <location>
        <begin position="908"/>
        <end position="955"/>
    </location>
</feature>
<organism evidence="8 9">
    <name type="scientific">Meloidogyne hapla</name>
    <name type="common">Root-knot nematode worm</name>
    <dbReference type="NCBI Taxonomy" id="6305"/>
    <lineage>
        <taxon>Eukaryota</taxon>
        <taxon>Metazoa</taxon>
        <taxon>Ecdysozoa</taxon>
        <taxon>Nematoda</taxon>
        <taxon>Chromadorea</taxon>
        <taxon>Rhabditida</taxon>
        <taxon>Tylenchina</taxon>
        <taxon>Tylenchomorpha</taxon>
        <taxon>Tylenchoidea</taxon>
        <taxon>Meloidogynidae</taxon>
        <taxon>Meloidogyninae</taxon>
        <taxon>Meloidogyne</taxon>
    </lineage>
</organism>
<feature type="region of interest" description="Disordered" evidence="6">
    <location>
        <begin position="469"/>
        <end position="498"/>
    </location>
</feature>
<feature type="region of interest" description="Disordered" evidence="6">
    <location>
        <begin position="345"/>
        <end position="400"/>
    </location>
</feature>
<evidence type="ECO:0000256" key="1">
    <source>
        <dbReference type="ARBA" id="ARBA00004123"/>
    </source>
</evidence>
<dbReference type="AlphaFoldDB" id="A0A1I8BQN3"/>
<feature type="region of interest" description="Disordered" evidence="6">
    <location>
        <begin position="661"/>
        <end position="714"/>
    </location>
</feature>
<evidence type="ECO:0000259" key="7">
    <source>
        <dbReference type="Pfam" id="PF16563"/>
    </source>
</evidence>
<dbReference type="InterPro" id="IPR032346">
    <property type="entry name" value="P66_CC"/>
</dbReference>
<dbReference type="Proteomes" id="UP000095281">
    <property type="component" value="Unplaced"/>
</dbReference>
<protein>
    <submittedName>
        <fullName evidence="9">P66_CC domain-containing protein</fullName>
    </submittedName>
</protein>
<keyword evidence="4" id="KW-0804">Transcription</keyword>
<feature type="compositionally biased region" description="Polar residues" evidence="6">
    <location>
        <begin position="345"/>
        <end position="367"/>
    </location>
</feature>
<feature type="domain" description="Transcriptional repressor p66 coiled-coil MBD2-interaction" evidence="7">
    <location>
        <begin position="273"/>
        <end position="306"/>
    </location>
</feature>
<dbReference type="GO" id="GO:0016581">
    <property type="term" value="C:NuRD complex"/>
    <property type="evidence" value="ECO:0007669"/>
    <property type="project" value="TreeGrafter"/>
</dbReference>
<evidence type="ECO:0000256" key="2">
    <source>
        <dbReference type="ARBA" id="ARBA00023015"/>
    </source>
</evidence>
<dbReference type="Pfam" id="PF16563">
    <property type="entry name" value="P66_CC"/>
    <property type="match status" value="1"/>
</dbReference>
<evidence type="ECO:0000313" key="9">
    <source>
        <dbReference type="WBParaSite" id="MhA1_Contig400.frz3.gene17"/>
    </source>
</evidence>
<evidence type="ECO:0000313" key="8">
    <source>
        <dbReference type="Proteomes" id="UP000095281"/>
    </source>
</evidence>